<keyword evidence="1 7" id="KW-0699">rRNA-binding</keyword>
<dbReference type="GO" id="GO:0043023">
    <property type="term" value="F:ribosomal large subunit binding"/>
    <property type="evidence" value="ECO:0007669"/>
    <property type="project" value="UniProtKB-UniRule"/>
</dbReference>
<dbReference type="InterPro" id="IPR036187">
    <property type="entry name" value="DNA_mismatch_repair_MutS_sf"/>
</dbReference>
<dbReference type="GO" id="GO:0019843">
    <property type="term" value="F:rRNA binding"/>
    <property type="evidence" value="ECO:0007669"/>
    <property type="project" value="UniProtKB-UniRule"/>
</dbReference>
<keyword evidence="6 7" id="KW-0238">DNA-binding</keyword>
<keyword evidence="4 7" id="KW-0067">ATP-binding</keyword>
<evidence type="ECO:0000256" key="5">
    <source>
        <dbReference type="ARBA" id="ARBA00022884"/>
    </source>
</evidence>
<evidence type="ECO:0000256" key="3">
    <source>
        <dbReference type="ARBA" id="ARBA00022801"/>
    </source>
</evidence>
<dbReference type="EC" id="3.1.-.-" evidence="7"/>
<sequence length="796" mass="87984">MDAKSIHTLEYNKILERLGSYTAFSASATLVRALQPTNDLLLAQDRQARTTQARRLLDEYPEMSIGGARDVRPQVEMAARGGVLTPQELLDVKATLVSSRDLQRAFAKLEFDCPHLQAIAQDLTPPPGIIEAITQIITENAEVADGASVRLDTLRREVKAANDRIFTKLEKLINDTRIAPMLQEALITKRNGRYVIPLRAESKSHMRCVVQDQSSSGATLFVEPLAVVELNNHLNEAILGEKEEERRILSELSAQIGDYNTNVQANIRALAALDMAFACAKYAQDLNAVEPILLDNPSGQASEDDLFLRFPRARHPLLDPEKVVPIDVALEKGTRALVITGPNTGGKTVTLKTVGLLVLMAQSGLHIPAQSGSQTRIFRDVYADIGDEQSIEQSLSTFSGHVTNIVRILKKADARTLVIFDELGAGTDPQEGSALARAILTYLLRRRIPALIATHYPELKAYAHNTEGALNASVEFDPQTLKPTYRLLMGLPGRSNALSIASRLGIKDEIIADAREMIDPESLQTEDLLDEIHRQLENARQEHALVENLRQELEADRQILAERLENIENERLAMLEEARLQSLRELEELRGEIQSLKRQSTVKSDSPVKVKKALEQQIRSLEEKVAEPLDKTDYSGQPSRPLRVGDRVYIRNLKTDGSVLEIGQEIVEVQIGKMRVKVDLRNIERPKKTGAKVKRPVLESSEPAPTSSSIFHPSPGAELHLRGMRGEDALGELDHYLDDAYAAGLPYARIVHGKGTGTLRQLVRQALSASALVASWENAMDNEGGEGVTIVHFKEG</sequence>
<dbReference type="Pfam" id="PF00488">
    <property type="entry name" value="MutS_V"/>
    <property type="match status" value="1"/>
</dbReference>
<comment type="similarity">
    <text evidence="7">Belongs to the DNA mismatch repair MutS family. MutS2 subfamily.</text>
</comment>
<dbReference type="GO" id="GO:0004519">
    <property type="term" value="F:endonuclease activity"/>
    <property type="evidence" value="ECO:0007669"/>
    <property type="project" value="UniProtKB-UniRule"/>
</dbReference>
<dbReference type="InterPro" id="IPR007696">
    <property type="entry name" value="DNA_mismatch_repair_MutS_core"/>
</dbReference>
<dbReference type="InterPro" id="IPR000432">
    <property type="entry name" value="DNA_mismatch_repair_MutS_C"/>
</dbReference>
<evidence type="ECO:0000256" key="6">
    <source>
        <dbReference type="ARBA" id="ARBA00023125"/>
    </source>
</evidence>
<evidence type="ECO:0000313" key="11">
    <source>
        <dbReference type="EMBL" id="REG08585.1"/>
    </source>
</evidence>
<name>A0A347ZNV1_9CHLR</name>
<dbReference type="InterPro" id="IPR045076">
    <property type="entry name" value="MutS"/>
</dbReference>
<dbReference type="InterPro" id="IPR027417">
    <property type="entry name" value="P-loop_NTPase"/>
</dbReference>
<dbReference type="SMART" id="SM00534">
    <property type="entry name" value="MUTSac"/>
    <property type="match status" value="1"/>
</dbReference>
<dbReference type="PANTHER" id="PTHR48466:SF2">
    <property type="entry name" value="OS10G0509000 PROTEIN"/>
    <property type="match status" value="1"/>
</dbReference>
<reference evidence="11 12" key="1">
    <citation type="submission" date="2018-08" db="EMBL/GenBank/DDBJ databases">
        <title>Genomic Encyclopedia of Type Strains, Phase IV (KMG-IV): sequencing the most valuable type-strain genomes for metagenomic binning, comparative biology and taxonomic classification.</title>
        <authorList>
            <person name="Goeker M."/>
        </authorList>
    </citation>
    <scope>NUCLEOTIDE SEQUENCE [LARGE SCALE GENOMIC DNA]</scope>
    <source>
        <strain evidence="11 12">DSM 23923</strain>
    </source>
</reference>
<feature type="domain" description="Smr" evidence="10">
    <location>
        <begin position="719"/>
        <end position="794"/>
    </location>
</feature>
<dbReference type="Gene3D" id="3.30.1370.110">
    <property type="match status" value="1"/>
</dbReference>
<dbReference type="SMART" id="SM00533">
    <property type="entry name" value="MUTSd"/>
    <property type="match status" value="1"/>
</dbReference>
<dbReference type="Gene3D" id="3.40.50.300">
    <property type="entry name" value="P-loop containing nucleotide triphosphate hydrolases"/>
    <property type="match status" value="1"/>
</dbReference>
<dbReference type="EC" id="3.6.4.-" evidence="7"/>
<keyword evidence="2 7" id="KW-0547">Nucleotide-binding</keyword>
<comment type="caution">
    <text evidence="11">The sequence shown here is derived from an EMBL/GenBank/DDBJ whole genome shotgun (WGS) entry which is preliminary data.</text>
</comment>
<dbReference type="InterPro" id="IPR046893">
    <property type="entry name" value="MSSS"/>
</dbReference>
<dbReference type="GO" id="GO:0030983">
    <property type="term" value="F:mismatched DNA binding"/>
    <property type="evidence" value="ECO:0007669"/>
    <property type="project" value="InterPro"/>
</dbReference>
<dbReference type="InterPro" id="IPR036063">
    <property type="entry name" value="Smr_dom_sf"/>
</dbReference>
<feature type="coiled-coil region" evidence="8">
    <location>
        <begin position="522"/>
        <end position="631"/>
    </location>
</feature>
<evidence type="ECO:0000256" key="8">
    <source>
        <dbReference type="SAM" id="Coils"/>
    </source>
</evidence>
<accession>A0A347ZNV1</accession>
<dbReference type="HAMAP" id="MF_00092">
    <property type="entry name" value="MutS2"/>
    <property type="match status" value="1"/>
</dbReference>
<keyword evidence="3 7" id="KW-0378">Hydrolase</keyword>
<evidence type="ECO:0000256" key="4">
    <source>
        <dbReference type="ARBA" id="ARBA00022840"/>
    </source>
</evidence>
<dbReference type="EMBL" id="QUMS01000002">
    <property type="protein sequence ID" value="REG08585.1"/>
    <property type="molecule type" value="Genomic_DNA"/>
</dbReference>
<comment type="function">
    <text evidence="7">Acts as a ribosome collision sensor, splitting the ribosome into its 2 subunits. Detects stalled/collided 70S ribosomes which it binds and splits by an ATP-hydrolysis driven conformational change. Acts upstream of the ribosome quality control system (RQC), a ribosome-associated complex that mediates the extraction of incompletely synthesized nascent chains from stalled ribosomes and their subsequent degradation. Probably generates substrates for RQC.</text>
</comment>
<feature type="binding site" evidence="7">
    <location>
        <begin position="341"/>
        <end position="348"/>
    </location>
    <ligand>
        <name>ATP</name>
        <dbReference type="ChEBI" id="CHEBI:30616"/>
    </ligand>
</feature>
<dbReference type="Proteomes" id="UP000256388">
    <property type="component" value="Unassembled WGS sequence"/>
</dbReference>
<dbReference type="GO" id="GO:0072344">
    <property type="term" value="P:rescue of stalled ribosome"/>
    <property type="evidence" value="ECO:0007669"/>
    <property type="project" value="UniProtKB-UniRule"/>
</dbReference>
<keyword evidence="8" id="KW-0175">Coiled coil</keyword>
<dbReference type="GO" id="GO:0006298">
    <property type="term" value="P:mismatch repair"/>
    <property type="evidence" value="ECO:0007669"/>
    <property type="project" value="InterPro"/>
</dbReference>
<dbReference type="OrthoDB" id="9808166at2"/>
<keyword evidence="7" id="KW-0540">Nuclease</keyword>
<dbReference type="RefSeq" id="WP_116225237.1">
    <property type="nucleotide sequence ID" value="NZ_AP018437.1"/>
</dbReference>
<dbReference type="GO" id="GO:0140664">
    <property type="term" value="F:ATP-dependent DNA damage sensor activity"/>
    <property type="evidence" value="ECO:0007669"/>
    <property type="project" value="InterPro"/>
</dbReference>
<dbReference type="SUPFAM" id="SSF48334">
    <property type="entry name" value="DNA repair protein MutS, domain III"/>
    <property type="match status" value="1"/>
</dbReference>
<dbReference type="PANTHER" id="PTHR48466">
    <property type="entry name" value="OS10G0509000 PROTEIN-RELATED"/>
    <property type="match status" value="1"/>
</dbReference>
<dbReference type="SUPFAM" id="SSF52540">
    <property type="entry name" value="P-loop containing nucleoside triphosphate hydrolases"/>
    <property type="match status" value="1"/>
</dbReference>
<evidence type="ECO:0000256" key="2">
    <source>
        <dbReference type="ARBA" id="ARBA00022741"/>
    </source>
</evidence>
<keyword evidence="12" id="KW-1185">Reference proteome</keyword>
<feature type="region of interest" description="Disordered" evidence="9">
    <location>
        <begin position="691"/>
        <end position="713"/>
    </location>
</feature>
<organism evidence="11 12">
    <name type="scientific">Pelolinea submarina</name>
    <dbReference type="NCBI Taxonomy" id="913107"/>
    <lineage>
        <taxon>Bacteria</taxon>
        <taxon>Bacillati</taxon>
        <taxon>Chloroflexota</taxon>
        <taxon>Anaerolineae</taxon>
        <taxon>Anaerolineales</taxon>
        <taxon>Anaerolineaceae</taxon>
        <taxon>Pelolinea</taxon>
    </lineage>
</organism>
<dbReference type="Gene3D" id="1.10.1420.10">
    <property type="match status" value="2"/>
</dbReference>
<dbReference type="SMART" id="SM00463">
    <property type="entry name" value="SMR"/>
    <property type="match status" value="1"/>
</dbReference>
<dbReference type="NCBIfam" id="TIGR01069">
    <property type="entry name" value="mutS2"/>
    <property type="match status" value="1"/>
</dbReference>
<protein>
    <recommendedName>
        <fullName evidence="7">Endonuclease MutS2</fullName>
        <ecNumber evidence="7">3.1.-.-</ecNumber>
    </recommendedName>
    <alternativeName>
        <fullName evidence="7">Ribosome-associated protein quality control-upstream factor</fullName>
        <shortName evidence="7">RQC-upstream factor</shortName>
        <shortName evidence="7">RqcU</shortName>
        <ecNumber evidence="7">3.6.4.-</ecNumber>
    </alternativeName>
</protein>
<dbReference type="Pfam" id="PF20297">
    <property type="entry name" value="MSSS"/>
    <property type="match status" value="1"/>
</dbReference>
<dbReference type="PROSITE" id="PS50828">
    <property type="entry name" value="SMR"/>
    <property type="match status" value="1"/>
</dbReference>
<evidence type="ECO:0000256" key="9">
    <source>
        <dbReference type="SAM" id="MobiDB-lite"/>
    </source>
</evidence>
<comment type="subunit">
    <text evidence="7">Homodimer. Binds to stalled ribosomes, contacting rRNA.</text>
</comment>
<keyword evidence="7" id="KW-0255">Endonuclease</keyword>
<dbReference type="CDD" id="cd03280">
    <property type="entry name" value="ABC_MutS2"/>
    <property type="match status" value="1"/>
</dbReference>
<dbReference type="SUPFAM" id="SSF160443">
    <property type="entry name" value="SMR domain-like"/>
    <property type="match status" value="1"/>
</dbReference>
<dbReference type="FunFam" id="3.40.50.300:FF:000830">
    <property type="entry name" value="Endonuclease MutS2"/>
    <property type="match status" value="1"/>
</dbReference>
<dbReference type="GO" id="GO:0005524">
    <property type="term" value="F:ATP binding"/>
    <property type="evidence" value="ECO:0007669"/>
    <property type="project" value="UniProtKB-UniRule"/>
</dbReference>
<gene>
    <name evidence="7" type="primary">mutS2</name>
    <name evidence="7" type="synonym">rqcU</name>
    <name evidence="11" type="ORF">DFR64_1957</name>
</gene>
<dbReference type="PIRSF" id="PIRSF005814">
    <property type="entry name" value="MutS_YshD"/>
    <property type="match status" value="1"/>
</dbReference>
<evidence type="ECO:0000313" key="12">
    <source>
        <dbReference type="Proteomes" id="UP000256388"/>
    </source>
</evidence>
<dbReference type="Pfam" id="PF01713">
    <property type="entry name" value="Smr"/>
    <property type="match status" value="1"/>
</dbReference>
<proteinExistence type="inferred from homology"/>
<evidence type="ECO:0000256" key="7">
    <source>
        <dbReference type="HAMAP-Rule" id="MF_00092"/>
    </source>
</evidence>
<dbReference type="InterPro" id="IPR005747">
    <property type="entry name" value="MutS2"/>
</dbReference>
<dbReference type="PROSITE" id="PS00486">
    <property type="entry name" value="DNA_MISMATCH_REPAIR_2"/>
    <property type="match status" value="1"/>
</dbReference>
<dbReference type="InterPro" id="IPR002625">
    <property type="entry name" value="Smr_dom"/>
</dbReference>
<dbReference type="GO" id="GO:0045910">
    <property type="term" value="P:negative regulation of DNA recombination"/>
    <property type="evidence" value="ECO:0007669"/>
    <property type="project" value="InterPro"/>
</dbReference>
<comment type="function">
    <text evidence="7">Endonuclease that is involved in the suppression of homologous recombination and thus may have a key role in the control of bacterial genetic diversity.</text>
</comment>
<keyword evidence="5 7" id="KW-0694">RNA-binding</keyword>
<dbReference type="GO" id="GO:0016887">
    <property type="term" value="F:ATP hydrolysis activity"/>
    <property type="evidence" value="ECO:0007669"/>
    <property type="project" value="InterPro"/>
</dbReference>
<dbReference type="AlphaFoldDB" id="A0A347ZNV1"/>
<evidence type="ECO:0000259" key="10">
    <source>
        <dbReference type="PROSITE" id="PS50828"/>
    </source>
</evidence>
<evidence type="ECO:0000256" key="1">
    <source>
        <dbReference type="ARBA" id="ARBA00022730"/>
    </source>
</evidence>